<evidence type="ECO:0000313" key="9">
    <source>
        <dbReference type="Proteomes" id="UP001190926"/>
    </source>
</evidence>
<dbReference type="Proteomes" id="UP001190926">
    <property type="component" value="Unassembled WGS sequence"/>
</dbReference>
<dbReference type="GO" id="GO:0005741">
    <property type="term" value="C:mitochondrial outer membrane"/>
    <property type="evidence" value="ECO:0007669"/>
    <property type="project" value="UniProtKB-SubCell"/>
</dbReference>
<name>A0AAD4IPU1_PERFH</name>
<dbReference type="FunFam" id="3.40.50.300:FF:000061">
    <property type="entry name" value="ATPase family, AAA domain-containing 2"/>
    <property type="match status" value="1"/>
</dbReference>
<dbReference type="Pfam" id="PF00004">
    <property type="entry name" value="AAA"/>
    <property type="match status" value="1"/>
</dbReference>
<dbReference type="InterPro" id="IPR003593">
    <property type="entry name" value="AAA+_ATPase"/>
</dbReference>
<evidence type="ECO:0000313" key="8">
    <source>
        <dbReference type="EMBL" id="KAH6756721.1"/>
    </source>
</evidence>
<keyword evidence="9" id="KW-1185">Reference proteome</keyword>
<keyword evidence="3" id="KW-1000">Mitochondrion outer membrane</keyword>
<proteinExistence type="inferred from homology"/>
<dbReference type="EMBL" id="SDAM02029540">
    <property type="protein sequence ID" value="KAH6756721.1"/>
    <property type="molecule type" value="Genomic_DNA"/>
</dbReference>
<dbReference type="AlphaFoldDB" id="A0AAD4IPU1"/>
<evidence type="ECO:0000256" key="3">
    <source>
        <dbReference type="ARBA" id="ARBA00022787"/>
    </source>
</evidence>
<dbReference type="PANTHER" id="PTHR45644:SF56">
    <property type="entry name" value="AAA ATPASE, PUTATIVE (AFU_ORTHOLOGUE AFUA_2G12920)-RELATED"/>
    <property type="match status" value="1"/>
</dbReference>
<dbReference type="Gene3D" id="1.10.8.60">
    <property type="match status" value="1"/>
</dbReference>
<dbReference type="InterPro" id="IPR056653">
    <property type="entry name" value="DUF7751"/>
</dbReference>
<dbReference type="Pfam" id="PF17862">
    <property type="entry name" value="AAA_lid_3"/>
    <property type="match status" value="1"/>
</dbReference>
<evidence type="ECO:0000256" key="1">
    <source>
        <dbReference type="ARBA" id="ARBA00004572"/>
    </source>
</evidence>
<dbReference type="Pfam" id="PF24933">
    <property type="entry name" value="DUF7751"/>
    <property type="match status" value="1"/>
</dbReference>
<feature type="domain" description="AAA+ ATPase" evidence="7">
    <location>
        <begin position="380"/>
        <end position="514"/>
    </location>
</feature>
<sequence>MLLLTGDRVTYVGKGLSIIEEMNNRFFSTGQRGEVYEVKGESVGVVFNICGLKTTKTEKDETNTEASQQAVVTWLDVEHVSQDHDARTHDSLIAMEALYEVLASQQPLIVYFPHSYLGISESRYNTHQEELLIGKMKNIFYQLSEGLVMICAENKGEVGSKEMEKFPQSLKKYINGVQFPRGHQQVSEMSKLFTNVVCIKPPKDGDLMNSFIKLIEEHRLTLVSQGNLSTLRKVLEEHNLSCTNLERVNVKDVILTREEVENVVGWATNHYLSTCSLPCVSEEKLHIPLESMKLAILRLKGEEEEEEEETRYKKQPNSIKDLATCDFEKRLVSAVVLSEDIGVKFDDVGSLENVKRVLYETVILPMRRPELFSHGKLLKPCKGILLFGPPGTGKTLVAKALATESGANFINITTAAITSKWLGETENLTRAIFTFASKLAPAIIFIDEVDSLLGARGHNKYDTSRLNEFMAAWDGLNSKESERILVIGATNRPFDLDEAVIRRMPRRIYVGLPDVENRSKILEVLLKKENLESGFSFEQLAKATEGYSGSDLKNLCSAAAYRSVQEFIEQESKGEGVAALRPLHFNDFIKSKAKVKPSVAHNASSTMKLREWNEQYGEGVAEETELVIGAKRN</sequence>
<dbReference type="GO" id="GO:0005524">
    <property type="term" value="F:ATP binding"/>
    <property type="evidence" value="ECO:0007669"/>
    <property type="project" value="UniProtKB-KW"/>
</dbReference>
<keyword evidence="4 6" id="KW-0067">ATP-binding</keyword>
<comment type="subcellular location">
    <subcellularLocation>
        <location evidence="1">Mitochondrion outer membrane</location>
        <topology evidence="1">Single-pass membrane protein</topology>
    </subcellularLocation>
</comment>
<organism evidence="8 9">
    <name type="scientific">Perilla frutescens var. hirtella</name>
    <name type="common">Perilla citriodora</name>
    <name type="synonym">Perilla setoyensis</name>
    <dbReference type="NCBI Taxonomy" id="608512"/>
    <lineage>
        <taxon>Eukaryota</taxon>
        <taxon>Viridiplantae</taxon>
        <taxon>Streptophyta</taxon>
        <taxon>Embryophyta</taxon>
        <taxon>Tracheophyta</taxon>
        <taxon>Spermatophyta</taxon>
        <taxon>Magnoliopsida</taxon>
        <taxon>eudicotyledons</taxon>
        <taxon>Gunneridae</taxon>
        <taxon>Pentapetalae</taxon>
        <taxon>asterids</taxon>
        <taxon>lamiids</taxon>
        <taxon>Lamiales</taxon>
        <taxon>Lamiaceae</taxon>
        <taxon>Nepetoideae</taxon>
        <taxon>Elsholtzieae</taxon>
        <taxon>Perilla</taxon>
    </lineage>
</organism>
<dbReference type="InterPro" id="IPR003959">
    <property type="entry name" value="ATPase_AAA_core"/>
</dbReference>
<dbReference type="SMART" id="SM00382">
    <property type="entry name" value="AAA"/>
    <property type="match status" value="1"/>
</dbReference>
<dbReference type="InterPro" id="IPR051701">
    <property type="entry name" value="Mito_OM_Translocase_MSP1"/>
</dbReference>
<evidence type="ECO:0000256" key="4">
    <source>
        <dbReference type="ARBA" id="ARBA00022840"/>
    </source>
</evidence>
<protein>
    <submittedName>
        <fullName evidence="8">P-loop containing nucleoside triphosphate hydrolases superfamily protein</fullName>
    </submittedName>
</protein>
<dbReference type="Gene3D" id="3.40.50.300">
    <property type="entry name" value="P-loop containing nucleotide triphosphate hydrolases"/>
    <property type="match status" value="1"/>
</dbReference>
<keyword evidence="5" id="KW-0496">Mitochondrion</keyword>
<evidence type="ECO:0000256" key="5">
    <source>
        <dbReference type="ARBA" id="ARBA00023128"/>
    </source>
</evidence>
<evidence type="ECO:0000256" key="6">
    <source>
        <dbReference type="RuleBase" id="RU003651"/>
    </source>
</evidence>
<dbReference type="PROSITE" id="PS00674">
    <property type="entry name" value="AAA"/>
    <property type="match status" value="1"/>
</dbReference>
<dbReference type="InterPro" id="IPR041569">
    <property type="entry name" value="AAA_lid_3"/>
</dbReference>
<keyword evidence="2 6" id="KW-0547">Nucleotide-binding</keyword>
<dbReference type="GO" id="GO:0016887">
    <property type="term" value="F:ATP hydrolysis activity"/>
    <property type="evidence" value="ECO:0007669"/>
    <property type="project" value="InterPro"/>
</dbReference>
<reference evidence="8 9" key="1">
    <citation type="journal article" date="2021" name="Nat. Commun.">
        <title>Incipient diploidization of the medicinal plant Perilla within 10,000 years.</title>
        <authorList>
            <person name="Zhang Y."/>
            <person name="Shen Q."/>
            <person name="Leng L."/>
            <person name="Zhang D."/>
            <person name="Chen S."/>
            <person name="Shi Y."/>
            <person name="Ning Z."/>
            <person name="Chen S."/>
        </authorList>
    </citation>
    <scope>NUCLEOTIDE SEQUENCE [LARGE SCALE GENOMIC DNA]</scope>
    <source>
        <strain evidence="9">cv. PC099</strain>
    </source>
</reference>
<evidence type="ECO:0000259" key="7">
    <source>
        <dbReference type="SMART" id="SM00382"/>
    </source>
</evidence>
<comment type="similarity">
    <text evidence="6">Belongs to the AAA ATPase family.</text>
</comment>
<dbReference type="InterPro" id="IPR003960">
    <property type="entry name" value="ATPase_AAA_CS"/>
</dbReference>
<dbReference type="PANTHER" id="PTHR45644">
    <property type="entry name" value="AAA ATPASE, PUTATIVE (AFU_ORTHOLOGUE AFUA_2G12920)-RELATED-RELATED"/>
    <property type="match status" value="1"/>
</dbReference>
<accession>A0AAD4IPU1</accession>
<keyword evidence="8" id="KW-0378">Hydrolase</keyword>
<gene>
    <name evidence="8" type="ORF">C2S53_000811</name>
</gene>
<keyword evidence="3" id="KW-0472">Membrane</keyword>
<evidence type="ECO:0000256" key="2">
    <source>
        <dbReference type="ARBA" id="ARBA00022741"/>
    </source>
</evidence>
<dbReference type="InterPro" id="IPR027417">
    <property type="entry name" value="P-loop_NTPase"/>
</dbReference>
<dbReference type="SUPFAM" id="SSF52540">
    <property type="entry name" value="P-loop containing nucleoside triphosphate hydrolases"/>
    <property type="match status" value="1"/>
</dbReference>
<comment type="caution">
    <text evidence="8">The sequence shown here is derived from an EMBL/GenBank/DDBJ whole genome shotgun (WGS) entry which is preliminary data.</text>
</comment>